<feature type="compositionally biased region" description="Basic and acidic residues" evidence="1">
    <location>
        <begin position="71"/>
        <end position="80"/>
    </location>
</feature>
<proteinExistence type="predicted"/>
<evidence type="ECO:0000313" key="3">
    <source>
        <dbReference type="Proteomes" id="UP000054342"/>
    </source>
</evidence>
<keyword evidence="3" id="KW-1185">Reference proteome</keyword>
<gene>
    <name evidence="2" type="ORF">PV05_05094</name>
</gene>
<protein>
    <submittedName>
        <fullName evidence="2">Uncharacterized protein</fullName>
    </submittedName>
</protein>
<dbReference type="RefSeq" id="XP_013317016.1">
    <property type="nucleotide sequence ID" value="XM_013461562.1"/>
</dbReference>
<feature type="region of interest" description="Disordered" evidence="1">
    <location>
        <begin position="127"/>
        <end position="147"/>
    </location>
</feature>
<dbReference type="OrthoDB" id="540662at2759"/>
<dbReference type="AlphaFoldDB" id="A0A0D2D205"/>
<evidence type="ECO:0000313" key="2">
    <source>
        <dbReference type="EMBL" id="KIW56432.1"/>
    </source>
</evidence>
<accession>A0A0D2D205</accession>
<feature type="region of interest" description="Disordered" evidence="1">
    <location>
        <begin position="59"/>
        <end position="94"/>
    </location>
</feature>
<dbReference type="GeneID" id="25327002"/>
<dbReference type="EMBL" id="KN847319">
    <property type="protein sequence ID" value="KIW56432.1"/>
    <property type="molecule type" value="Genomic_DNA"/>
</dbReference>
<dbReference type="HOGENOM" id="CLU_1768073_0_0_1"/>
<organism evidence="2 3">
    <name type="scientific">Exophiala xenobiotica</name>
    <dbReference type="NCBI Taxonomy" id="348802"/>
    <lineage>
        <taxon>Eukaryota</taxon>
        <taxon>Fungi</taxon>
        <taxon>Dikarya</taxon>
        <taxon>Ascomycota</taxon>
        <taxon>Pezizomycotina</taxon>
        <taxon>Eurotiomycetes</taxon>
        <taxon>Chaetothyriomycetidae</taxon>
        <taxon>Chaetothyriales</taxon>
        <taxon>Herpotrichiellaceae</taxon>
        <taxon>Exophiala</taxon>
    </lineage>
</organism>
<sequence length="147" mass="16606">MMRLARPVSRLSNNGNCLTTANNLSAKPAGRRSTLTSFDNLKRDNYSNTTLARYSTLLYSTSRPATAPQDSAHRRDDVRDKGHRSRLPVTSSSLSPWSSIYTTARLCVDPWPMKLLREGPAQSSLWHTPRRIIHSHDRSNQSALDER</sequence>
<reference evidence="2 3" key="1">
    <citation type="submission" date="2015-01" db="EMBL/GenBank/DDBJ databases">
        <title>The Genome Sequence of Exophiala xenobiotica CBS118157.</title>
        <authorList>
            <consortium name="The Broad Institute Genomics Platform"/>
            <person name="Cuomo C."/>
            <person name="de Hoog S."/>
            <person name="Gorbushina A."/>
            <person name="Stielow B."/>
            <person name="Teixiera M."/>
            <person name="Abouelleil A."/>
            <person name="Chapman S.B."/>
            <person name="Priest M."/>
            <person name="Young S.K."/>
            <person name="Wortman J."/>
            <person name="Nusbaum C."/>
            <person name="Birren B."/>
        </authorList>
    </citation>
    <scope>NUCLEOTIDE SEQUENCE [LARGE SCALE GENOMIC DNA]</scope>
    <source>
        <strain evidence="2 3">CBS 118157</strain>
    </source>
</reference>
<feature type="compositionally biased region" description="Basic and acidic residues" evidence="1">
    <location>
        <begin position="134"/>
        <end position="147"/>
    </location>
</feature>
<name>A0A0D2D205_9EURO</name>
<evidence type="ECO:0000256" key="1">
    <source>
        <dbReference type="SAM" id="MobiDB-lite"/>
    </source>
</evidence>
<dbReference type="Proteomes" id="UP000054342">
    <property type="component" value="Unassembled WGS sequence"/>
</dbReference>